<dbReference type="InterPro" id="IPR038254">
    <property type="entry name" value="KIN17_WH-like_sf"/>
</dbReference>
<keyword evidence="7" id="KW-1185">Reference proteome</keyword>
<dbReference type="Pfam" id="PF18131">
    <property type="entry name" value="KN17_SH3"/>
    <property type="match status" value="1"/>
</dbReference>
<dbReference type="InterPro" id="IPR019447">
    <property type="entry name" value="DNA/RNA-bd_Kin17_WH-like_dom"/>
</dbReference>
<dbReference type="Pfam" id="PF25092">
    <property type="entry name" value="SH3_KIN17_C"/>
    <property type="match status" value="1"/>
</dbReference>
<feature type="region of interest" description="Disordered" evidence="5">
    <location>
        <begin position="178"/>
        <end position="197"/>
    </location>
</feature>
<dbReference type="GO" id="GO:0008270">
    <property type="term" value="F:zinc ion binding"/>
    <property type="evidence" value="ECO:0007669"/>
    <property type="project" value="UniProtKB-KW"/>
</dbReference>
<organism evidence="7 8">
    <name type="scientific">Galendromus occidentalis</name>
    <name type="common">western predatory mite</name>
    <dbReference type="NCBI Taxonomy" id="34638"/>
    <lineage>
        <taxon>Eukaryota</taxon>
        <taxon>Metazoa</taxon>
        <taxon>Ecdysozoa</taxon>
        <taxon>Arthropoda</taxon>
        <taxon>Chelicerata</taxon>
        <taxon>Arachnida</taxon>
        <taxon>Acari</taxon>
        <taxon>Parasitiformes</taxon>
        <taxon>Mesostigmata</taxon>
        <taxon>Gamasina</taxon>
        <taxon>Phytoseioidea</taxon>
        <taxon>Phytoseiidae</taxon>
        <taxon>Typhlodrominae</taxon>
        <taxon>Galendromus</taxon>
    </lineage>
</organism>
<dbReference type="InterPro" id="IPR056767">
    <property type="entry name" value="C2H2-Znf_KIN17"/>
</dbReference>
<sequence length="377" mass="43725">MGKAEAGTPKAIANKIKSKGLQKLRWYCQMCQKQCRDENGFKCHTTSESHQRQLLLFAENPDKYLDSFSEEFKEGFLDILKRQYGGKRVHSNQIYQEYIRFKEHVHMNSTKWLTLTTFVKWLGKEGICAVDETEKGWFVTYIDRSSEAILADERRSKKRKMDLDDEERQNKFIQEQIDRLKASSNANEEERAEEDKRLLRETDGEKLVIAFDRTSTEKESKVTSNPFARLEKKDRSRKHEASSSKKSALDEIMIEEARRKRKRNDHWLHPGIVVKVITKNAGEQYYKKKGVVEEVVDRYDALVRLIESGVKLELDQVHCETVIPSAGRKVKIVNGPYNGQEATLQDIDVDRYCATLKLKTGVVVKGVEYEDFSKLSA</sequence>
<reference evidence="8" key="1">
    <citation type="submission" date="2025-08" db="UniProtKB">
        <authorList>
            <consortium name="RefSeq"/>
        </authorList>
    </citation>
    <scope>IDENTIFICATION</scope>
</reference>
<dbReference type="Gene3D" id="2.30.30.30">
    <property type="match status" value="1"/>
</dbReference>
<dbReference type="RefSeq" id="XP_028969044.1">
    <property type="nucleotide sequence ID" value="XM_029113211.1"/>
</dbReference>
<dbReference type="SMART" id="SM01253">
    <property type="entry name" value="Kin17_mid"/>
    <property type="match status" value="1"/>
</dbReference>
<evidence type="ECO:0000259" key="6">
    <source>
        <dbReference type="SMART" id="SM01253"/>
    </source>
</evidence>
<dbReference type="CDD" id="cd13155">
    <property type="entry name" value="KOW_KIN17"/>
    <property type="match status" value="1"/>
</dbReference>
<dbReference type="InterPro" id="IPR037321">
    <property type="entry name" value="KIN17-like"/>
</dbReference>
<dbReference type="Gene3D" id="1.10.10.2030">
    <property type="entry name" value="DNA/RNA-binding protein Kin17, conserved domain"/>
    <property type="match status" value="1"/>
</dbReference>
<evidence type="ECO:0000313" key="8">
    <source>
        <dbReference type="RefSeq" id="XP_028969044.1"/>
    </source>
</evidence>
<dbReference type="GO" id="GO:0006260">
    <property type="term" value="P:DNA replication"/>
    <property type="evidence" value="ECO:0007669"/>
    <property type="project" value="TreeGrafter"/>
</dbReference>
<dbReference type="KEGG" id="goe:100898537"/>
<gene>
    <name evidence="8" type="primary">LOC100898537</name>
</gene>
<dbReference type="Pfam" id="PF10357">
    <property type="entry name" value="WH_KIN17"/>
    <property type="match status" value="1"/>
</dbReference>
<protein>
    <submittedName>
        <fullName evidence="8">DNA/RNA-binding protein KIN17-like</fullName>
    </submittedName>
</protein>
<dbReference type="InterPro" id="IPR041330">
    <property type="entry name" value="KN17_SH3"/>
</dbReference>
<dbReference type="Pfam" id="PF25095">
    <property type="entry name" value="C2H2-zf_KIN17"/>
    <property type="match status" value="1"/>
</dbReference>
<keyword evidence="3" id="KW-0863">Zinc-finger</keyword>
<keyword evidence="2" id="KW-0479">Metal-binding</keyword>
<keyword evidence="4" id="KW-0862">Zinc</keyword>
<dbReference type="GO" id="GO:0006974">
    <property type="term" value="P:DNA damage response"/>
    <property type="evidence" value="ECO:0007669"/>
    <property type="project" value="TreeGrafter"/>
</dbReference>
<dbReference type="PANTHER" id="PTHR12805:SF0">
    <property type="entry name" value="DNA_RNA-BINDING PROTEIN KIN17"/>
    <property type="match status" value="1"/>
</dbReference>
<evidence type="ECO:0000256" key="5">
    <source>
        <dbReference type="SAM" id="MobiDB-lite"/>
    </source>
</evidence>
<dbReference type="GeneID" id="100898537"/>
<evidence type="ECO:0000256" key="2">
    <source>
        <dbReference type="ARBA" id="ARBA00022723"/>
    </source>
</evidence>
<evidence type="ECO:0000313" key="7">
    <source>
        <dbReference type="Proteomes" id="UP000694867"/>
    </source>
</evidence>
<comment type="similarity">
    <text evidence="1">Belongs to the KIN17 family.</text>
</comment>
<dbReference type="InterPro" id="IPR041995">
    <property type="entry name" value="KOW_KIN17"/>
</dbReference>
<dbReference type="FunFam" id="1.10.10.2030:FF:000001">
    <property type="entry name" value="DNA/RNA-binding protein KIN17, putative"/>
    <property type="match status" value="1"/>
</dbReference>
<dbReference type="Proteomes" id="UP000694867">
    <property type="component" value="Unplaced"/>
</dbReference>
<dbReference type="InterPro" id="IPR014722">
    <property type="entry name" value="Rib_uL2_dom2"/>
</dbReference>
<evidence type="ECO:0000256" key="3">
    <source>
        <dbReference type="ARBA" id="ARBA00022771"/>
    </source>
</evidence>
<feature type="compositionally biased region" description="Basic and acidic residues" evidence="5">
    <location>
        <begin position="229"/>
        <end position="246"/>
    </location>
</feature>
<evidence type="ECO:0000256" key="4">
    <source>
        <dbReference type="ARBA" id="ARBA00022833"/>
    </source>
</evidence>
<accession>A0AAJ7SI30</accession>
<dbReference type="FunFam" id="2.30.30.30:FF:000021">
    <property type="entry name" value="DNA/RNA-binding protein KIN17, putative"/>
    <property type="match status" value="1"/>
</dbReference>
<dbReference type="GO" id="GO:0005634">
    <property type="term" value="C:nucleus"/>
    <property type="evidence" value="ECO:0007669"/>
    <property type="project" value="TreeGrafter"/>
</dbReference>
<dbReference type="Gene3D" id="2.30.30.140">
    <property type="match status" value="1"/>
</dbReference>
<dbReference type="GO" id="GO:0003690">
    <property type="term" value="F:double-stranded DNA binding"/>
    <property type="evidence" value="ECO:0007669"/>
    <property type="project" value="TreeGrafter"/>
</dbReference>
<feature type="region of interest" description="Disordered" evidence="5">
    <location>
        <begin position="220"/>
        <end position="246"/>
    </location>
</feature>
<name>A0AAJ7SI30_9ACAR</name>
<dbReference type="InterPro" id="IPR036236">
    <property type="entry name" value="Znf_C2H2_sf"/>
</dbReference>
<dbReference type="SUPFAM" id="SSF57667">
    <property type="entry name" value="beta-beta-alpha zinc fingers"/>
    <property type="match status" value="1"/>
</dbReference>
<evidence type="ECO:0000256" key="1">
    <source>
        <dbReference type="ARBA" id="ARBA00008517"/>
    </source>
</evidence>
<dbReference type="AlphaFoldDB" id="A0AAJ7SI30"/>
<dbReference type="PANTHER" id="PTHR12805">
    <property type="entry name" value="KIN17 KIN, ANTIGENIC DETERMINANT OF RECA PROTEIN HOMOLOG"/>
    <property type="match status" value="1"/>
</dbReference>
<feature type="domain" description="DNA/RNA-binding protein Kin17 WH-like" evidence="6">
    <location>
        <begin position="52"/>
        <end position="178"/>
    </location>
</feature>
<proteinExistence type="inferred from homology"/>